<proteinExistence type="predicted"/>
<accession>A0AAW1D5K4</accession>
<dbReference type="EMBL" id="JAPXFL010000006">
    <property type="protein sequence ID" value="KAK9505343.1"/>
    <property type="molecule type" value="Genomic_DNA"/>
</dbReference>
<dbReference type="SUPFAM" id="SSF57256">
    <property type="entry name" value="Elafin-like"/>
    <property type="match status" value="1"/>
</dbReference>
<feature type="transmembrane region" description="Helical" evidence="1">
    <location>
        <begin position="20"/>
        <end position="46"/>
    </location>
</feature>
<feature type="domain" description="WAP" evidence="2">
    <location>
        <begin position="102"/>
        <end position="149"/>
    </location>
</feature>
<evidence type="ECO:0000313" key="4">
    <source>
        <dbReference type="Proteomes" id="UP001461498"/>
    </source>
</evidence>
<dbReference type="Pfam" id="PF00095">
    <property type="entry name" value="WAP"/>
    <property type="match status" value="1"/>
</dbReference>
<organism evidence="3 4">
    <name type="scientific">Rhynocoris fuscipes</name>
    <dbReference type="NCBI Taxonomy" id="488301"/>
    <lineage>
        <taxon>Eukaryota</taxon>
        <taxon>Metazoa</taxon>
        <taxon>Ecdysozoa</taxon>
        <taxon>Arthropoda</taxon>
        <taxon>Hexapoda</taxon>
        <taxon>Insecta</taxon>
        <taxon>Pterygota</taxon>
        <taxon>Neoptera</taxon>
        <taxon>Paraneoptera</taxon>
        <taxon>Hemiptera</taxon>
        <taxon>Heteroptera</taxon>
        <taxon>Panheteroptera</taxon>
        <taxon>Cimicomorpha</taxon>
        <taxon>Reduviidae</taxon>
        <taxon>Harpactorinae</taxon>
        <taxon>Harpactorini</taxon>
        <taxon>Rhynocoris</taxon>
    </lineage>
</organism>
<dbReference type="AlphaFoldDB" id="A0AAW1D5K4"/>
<reference evidence="3 4" key="1">
    <citation type="submission" date="2022-12" db="EMBL/GenBank/DDBJ databases">
        <title>Chromosome-level genome assembly of true bugs.</title>
        <authorList>
            <person name="Ma L."/>
            <person name="Li H."/>
        </authorList>
    </citation>
    <scope>NUCLEOTIDE SEQUENCE [LARGE SCALE GENOMIC DNA]</scope>
    <source>
        <strain evidence="3">Lab_2022b</strain>
    </source>
</reference>
<comment type="caution">
    <text evidence="3">The sequence shown here is derived from an EMBL/GenBank/DDBJ whole genome shotgun (WGS) entry which is preliminary data.</text>
</comment>
<dbReference type="InterPro" id="IPR008197">
    <property type="entry name" value="WAP_dom"/>
</dbReference>
<evidence type="ECO:0000313" key="3">
    <source>
        <dbReference type="EMBL" id="KAK9505343.1"/>
    </source>
</evidence>
<feature type="domain" description="WAP" evidence="2">
    <location>
        <begin position="47"/>
        <end position="95"/>
    </location>
</feature>
<evidence type="ECO:0000256" key="1">
    <source>
        <dbReference type="SAM" id="Phobius"/>
    </source>
</evidence>
<dbReference type="PROSITE" id="PS51390">
    <property type="entry name" value="WAP"/>
    <property type="match status" value="2"/>
</dbReference>
<dbReference type="SMART" id="SM00217">
    <property type="entry name" value="WAP"/>
    <property type="match status" value="1"/>
</dbReference>
<keyword evidence="1" id="KW-0812">Transmembrane</keyword>
<dbReference type="GO" id="GO:0005576">
    <property type="term" value="C:extracellular region"/>
    <property type="evidence" value="ECO:0007669"/>
    <property type="project" value="InterPro"/>
</dbReference>
<dbReference type="Gene3D" id="4.10.75.10">
    <property type="entry name" value="Elafin-like"/>
    <property type="match status" value="1"/>
</dbReference>
<keyword evidence="1" id="KW-1133">Transmembrane helix</keyword>
<name>A0AAW1D5K4_9HEMI</name>
<protein>
    <recommendedName>
        <fullName evidence="2">WAP domain-containing protein</fullName>
    </recommendedName>
</protein>
<keyword evidence="4" id="KW-1185">Reference proteome</keyword>
<evidence type="ECO:0000259" key="2">
    <source>
        <dbReference type="PROSITE" id="PS51390"/>
    </source>
</evidence>
<keyword evidence="1" id="KW-0472">Membrane</keyword>
<gene>
    <name evidence="3" type="ORF">O3M35_009424</name>
</gene>
<dbReference type="InterPro" id="IPR036645">
    <property type="entry name" value="Elafin-like_sf"/>
</dbReference>
<dbReference type="Proteomes" id="UP001461498">
    <property type="component" value="Unassembled WGS sequence"/>
</dbReference>
<dbReference type="GO" id="GO:0030414">
    <property type="term" value="F:peptidase inhibitor activity"/>
    <property type="evidence" value="ECO:0007669"/>
    <property type="project" value="InterPro"/>
</dbReference>
<sequence>MLFTYKCEVSVIFILFLPKYCLVLALIKMLKITVLVVFFVVLVSYVNGEAQLTCPPPTLVPVCKITCKTDSECNDVENDMCCPTACGGSLCQRAVTLKVREHAEKPGTCPKNPGGHWICSNMCNNDSDCPRKDKCCPNRCGAMVCQRPDLDTDNEIPAAFM</sequence>